<evidence type="ECO:0000313" key="2">
    <source>
        <dbReference type="Proteomes" id="UP000012149"/>
    </source>
</evidence>
<proteinExistence type="predicted"/>
<dbReference type="AlphaFoldDB" id="M6W8Y9"/>
<accession>M6W8Y9</accession>
<reference evidence="1 2" key="1">
    <citation type="submission" date="2013-01" db="EMBL/GenBank/DDBJ databases">
        <authorList>
            <person name="Harkins D.M."/>
            <person name="Durkin A.S."/>
            <person name="Brinkac L.M."/>
            <person name="Haft D.H."/>
            <person name="Selengut J.D."/>
            <person name="Sanka R."/>
            <person name="DePew J."/>
            <person name="Purushe J."/>
            <person name="Matthias M.A."/>
            <person name="Vinetz J.M."/>
            <person name="Sutton G.G."/>
            <person name="Nierman W.C."/>
            <person name="Fouts D.E."/>
        </authorList>
    </citation>
    <scope>NUCLEOTIDE SEQUENCE [LARGE SCALE GENOMIC DNA]</scope>
    <source>
        <strain evidence="1 2">CBC1416</strain>
    </source>
</reference>
<dbReference type="EMBL" id="AKWE02000086">
    <property type="protein sequence ID" value="EMO58228.1"/>
    <property type="molecule type" value="Genomic_DNA"/>
</dbReference>
<organism evidence="1 2">
    <name type="scientific">Leptospira santarosai str. CBC1416</name>
    <dbReference type="NCBI Taxonomy" id="1193059"/>
    <lineage>
        <taxon>Bacteria</taxon>
        <taxon>Pseudomonadati</taxon>
        <taxon>Spirochaetota</taxon>
        <taxon>Spirochaetia</taxon>
        <taxon>Leptospirales</taxon>
        <taxon>Leptospiraceae</taxon>
        <taxon>Leptospira</taxon>
    </lineage>
</organism>
<sequence>MIEGILTLIEWFGNTTSSRKLKMKPLVALRTARMDLVST</sequence>
<name>M6W8Y9_9LEPT</name>
<protein>
    <submittedName>
        <fullName evidence="1">Uncharacterized protein</fullName>
    </submittedName>
</protein>
<evidence type="ECO:0000313" key="1">
    <source>
        <dbReference type="EMBL" id="EMO58228.1"/>
    </source>
</evidence>
<comment type="caution">
    <text evidence="1">The sequence shown here is derived from an EMBL/GenBank/DDBJ whole genome shotgun (WGS) entry which is preliminary data.</text>
</comment>
<gene>
    <name evidence="1" type="ORF">LEP1GSC161_1505</name>
</gene>
<dbReference type="Proteomes" id="UP000012149">
    <property type="component" value="Unassembled WGS sequence"/>
</dbReference>